<geneLocation type="plasmid" evidence="3">
    <name>p2MP</name>
</geneLocation>
<feature type="compositionally biased region" description="Basic residues" evidence="1">
    <location>
        <begin position="489"/>
        <end position="498"/>
    </location>
</feature>
<evidence type="ECO:0000313" key="3">
    <source>
        <dbReference type="EMBL" id="AKG47376.1"/>
    </source>
</evidence>
<sequence>MIPNITQGDRMAGLMIYLAGPGRANEHEEPHLVAGDSALMAWHDDNELNRDAALDIANALDRAKQFYKTEVDGGHVFHCSLSLAAEEGQLSDEQWGAIANDFMKDMDFTEDGGKAPARWVAVRHGLSKNGNDHIHIVASMIRDDGTKWNSWKSKYKSQQVARALEKKYGLTELDAVRAERGYTPAEQAKATRQGLPEVERHSLARKVRTCATASTDEAEFVRRARQEGLLVRPRYAAGRTDVVTGYSVAERPRKGERAVWFGGNSLGRDLALPKLRSDWESTPESATAAVAEWNAAARNRRPVAPGRETLQPSAELWSKYANDVHALREKLATTPHSDHVAWAQAARETAAAFGAWSKRIEPTPGPLADAARELSKSAQLRRYPKRTAAALPSARGATMILLAATSKSERAAYALMFRQLAQTARAIHDMHKATDDLRRVRGLAAAVTAASKAVEASATTQTLNAQPRHHGSTAGTAPGSQRRSPPGTAHRRTLPRRLTHPDGTHQGRKNTAAGRAHRPAGTTPGPPSETRHRAIGEEHERSRRNGRSSRGCNAYRADGRRTHRRTTGPNAGRGTAHHRRRRRTTSTATAGTLRRPARGRPRPARTHRQG</sequence>
<dbReference type="AlphaFoldDB" id="A0A0F7G1R8"/>
<organism evidence="3">
    <name type="scientific">Arthrobacter sp. 68b</name>
    <dbReference type="NCBI Taxonomy" id="311808"/>
    <lineage>
        <taxon>Bacteria</taxon>
        <taxon>Bacillati</taxon>
        <taxon>Actinomycetota</taxon>
        <taxon>Actinomycetes</taxon>
        <taxon>Micrococcales</taxon>
        <taxon>Micrococcaceae</taxon>
        <taxon>Arthrobacter</taxon>
    </lineage>
</organism>
<evidence type="ECO:0000256" key="1">
    <source>
        <dbReference type="SAM" id="MobiDB-lite"/>
    </source>
</evidence>
<feature type="domain" description="MobA/VirD2-like nuclease" evidence="2">
    <location>
        <begin position="46"/>
        <end position="170"/>
    </location>
</feature>
<feature type="compositionally biased region" description="Low complexity" evidence="1">
    <location>
        <begin position="585"/>
        <end position="594"/>
    </location>
</feature>
<feature type="compositionally biased region" description="Basic residues" evidence="1">
    <location>
        <begin position="575"/>
        <end position="584"/>
    </location>
</feature>
<dbReference type="Pfam" id="PF03432">
    <property type="entry name" value="Relaxase"/>
    <property type="match status" value="1"/>
</dbReference>
<keyword evidence="3" id="KW-0614">Plasmid</keyword>
<proteinExistence type="predicted"/>
<reference evidence="3" key="1">
    <citation type="journal article" date="2011" name="Biologija">
        <title>Analysis of phthalate degradation operon from Arthrobacter sp. 68b.</title>
        <authorList>
            <person name="Stanislauskiene R."/>
            <person name="Rudenkov M."/>
            <person name="Karvelis L."/>
            <person name="Gasparaviciute R."/>
            <person name="Meskiene R."/>
            <person name="Casaite V."/>
            <person name="Meskys R."/>
        </authorList>
    </citation>
    <scope>NUCLEOTIDE SEQUENCE</scope>
    <source>
        <strain evidence="3">68b</strain>
        <plasmid evidence="3">p2MP</plasmid>
    </source>
</reference>
<feature type="compositionally biased region" description="Basic and acidic residues" evidence="1">
    <location>
        <begin position="529"/>
        <end position="543"/>
    </location>
</feature>
<evidence type="ECO:0000259" key="2">
    <source>
        <dbReference type="Pfam" id="PF03432"/>
    </source>
</evidence>
<dbReference type="InterPro" id="IPR005094">
    <property type="entry name" value="Endonuclease_MobA/VirD2"/>
</dbReference>
<feature type="compositionally biased region" description="Basic residues" evidence="1">
    <location>
        <begin position="595"/>
        <end position="610"/>
    </location>
</feature>
<protein>
    <submittedName>
        <fullName evidence="3">Putative relaxase</fullName>
    </submittedName>
</protein>
<accession>A0A0F7G1R8</accession>
<name>A0A0F7G1R8_9MICC</name>
<dbReference type="EMBL" id="KJ410765">
    <property type="protein sequence ID" value="AKG47376.1"/>
    <property type="molecule type" value="Genomic_DNA"/>
</dbReference>
<feature type="compositionally biased region" description="Polar residues" evidence="1">
    <location>
        <begin position="473"/>
        <end position="483"/>
    </location>
</feature>
<reference evidence="3" key="2">
    <citation type="submission" date="2014-02" db="EMBL/GenBank/DDBJ databases">
        <title>Plasmid-mediated 2-methylpyridine and pyridine degradation in Arthrobacter sp. 68b.</title>
        <authorList>
            <person name="Stanislauskiene R."/>
            <person name="Rutkiene R."/>
            <person name="Gasparaviciute R."/>
            <person name="Meskiene R."/>
            <person name="Bachamatova I."/>
            <person name="Marcinkeviciene L."/>
            <person name="Meskys R."/>
        </authorList>
    </citation>
    <scope>NUCLEOTIDE SEQUENCE</scope>
    <source>
        <strain evidence="3">68b</strain>
        <plasmid evidence="3">p2MP</plasmid>
    </source>
</reference>
<feature type="region of interest" description="Disordered" evidence="1">
    <location>
        <begin position="454"/>
        <end position="610"/>
    </location>
</feature>